<keyword evidence="7" id="KW-1185">Reference proteome</keyword>
<proteinExistence type="inferred from homology"/>
<accession>A0ABQ6CJ58</accession>
<dbReference type="PANTHER" id="PTHR30290">
    <property type="entry name" value="PERIPLASMIC BINDING COMPONENT OF ABC TRANSPORTER"/>
    <property type="match status" value="1"/>
</dbReference>
<evidence type="ECO:0000313" key="6">
    <source>
        <dbReference type="EMBL" id="GLS20308.1"/>
    </source>
</evidence>
<comment type="similarity">
    <text evidence="2">Belongs to the bacterial solute-binding protein 5 family.</text>
</comment>
<dbReference type="SUPFAM" id="SSF53850">
    <property type="entry name" value="Periplasmic binding protein-like II"/>
    <property type="match status" value="1"/>
</dbReference>
<comment type="caution">
    <text evidence="6">The sequence shown here is derived from an EMBL/GenBank/DDBJ whole genome shotgun (WGS) entry which is preliminary data.</text>
</comment>
<dbReference type="InterPro" id="IPR030678">
    <property type="entry name" value="Peptide/Ni-bd"/>
</dbReference>
<evidence type="ECO:0000256" key="4">
    <source>
        <dbReference type="SAM" id="SignalP"/>
    </source>
</evidence>
<dbReference type="PIRSF" id="PIRSF002741">
    <property type="entry name" value="MppA"/>
    <property type="match status" value="1"/>
</dbReference>
<dbReference type="Gene3D" id="3.40.190.10">
    <property type="entry name" value="Periplasmic binding protein-like II"/>
    <property type="match status" value="1"/>
</dbReference>
<organism evidence="6 7">
    <name type="scientific">Labrys miyagiensis</name>
    <dbReference type="NCBI Taxonomy" id="346912"/>
    <lineage>
        <taxon>Bacteria</taxon>
        <taxon>Pseudomonadati</taxon>
        <taxon>Pseudomonadota</taxon>
        <taxon>Alphaproteobacteria</taxon>
        <taxon>Hyphomicrobiales</taxon>
        <taxon>Xanthobacteraceae</taxon>
        <taxon>Labrys</taxon>
    </lineage>
</organism>
<evidence type="ECO:0000256" key="2">
    <source>
        <dbReference type="ARBA" id="ARBA00005695"/>
    </source>
</evidence>
<dbReference type="CDD" id="cd08497">
    <property type="entry name" value="MbnE-like"/>
    <property type="match status" value="1"/>
</dbReference>
<gene>
    <name evidence="6" type="ORF">GCM10007874_33250</name>
</gene>
<comment type="subcellular location">
    <subcellularLocation>
        <location evidence="1">Periplasm</location>
    </subcellularLocation>
</comment>
<dbReference type="InterPro" id="IPR000914">
    <property type="entry name" value="SBP_5_dom"/>
</dbReference>
<evidence type="ECO:0000259" key="5">
    <source>
        <dbReference type="Pfam" id="PF00496"/>
    </source>
</evidence>
<dbReference type="Gene3D" id="3.10.105.10">
    <property type="entry name" value="Dipeptide-binding Protein, Domain 3"/>
    <property type="match status" value="1"/>
</dbReference>
<keyword evidence="3 4" id="KW-0732">Signal</keyword>
<feature type="domain" description="Solute-binding protein family 5" evidence="5">
    <location>
        <begin position="103"/>
        <end position="502"/>
    </location>
</feature>
<dbReference type="PANTHER" id="PTHR30290:SF64">
    <property type="entry name" value="ABC TRANSPORTER PERIPLASMIC BINDING PROTEIN"/>
    <property type="match status" value="1"/>
</dbReference>
<dbReference type="Proteomes" id="UP001156882">
    <property type="component" value="Unassembled WGS sequence"/>
</dbReference>
<name>A0ABQ6CJ58_9HYPH</name>
<sequence>MSISLRVVLLGIVVATSLLAAPLACAQPKPAIAMRGDPALPPDFTAFPYVDTDAPKGGSASYPMLGTFDSINPLIVNGSPSPGTNIFVFETVMARSFDEPFTFYPLIARTVETPPDRSWVEFTLDPRAKFSDGVPVTAEDLKFSAELLREKGRPGARSSYSQIDDIVIKDPHRIRFVFKDASNRELPMLMAAMPVLPEHAVDAASFDKSTLKPMIGSGPYMFDRIDPGNSVTFRKNPDWWGKDLPSNRGLYNFDRIRYVYYRDPVTMFEAFKTDQYDVRPEDEASNWASGYNFPAARDGRVIRQEIANGLPKPAVGWVFNTRRPVFADVRVRQALSMMFDFEWANSRLFANLYTRTCGYFDGSVLSACGLPADEREKALLAPFVGMVSPDVMAGTWRPTVSDGSGRDRKVAHQALGVLQQAGWTIRDGKLQKDGKPLTFEITVPDKGTERIALVYADGLKLLGVEVNIRMTDDAQFQRRKQNYDFDMLPFAWQSSLSPGTEQNFRWSSAVADQPGSFNFAGVKSPAVDAMIHALLAADTQEDFVAAVRALDRLLISGNYAIPLFHAPRMWIARWNKTTRPDKPAMALGAYSDTLASDPILAHVKAP</sequence>
<feature type="chain" id="PRO_5047519412" evidence="4">
    <location>
        <begin position="21"/>
        <end position="606"/>
    </location>
</feature>
<reference evidence="7" key="1">
    <citation type="journal article" date="2019" name="Int. J. Syst. Evol. Microbiol.">
        <title>The Global Catalogue of Microorganisms (GCM) 10K type strain sequencing project: providing services to taxonomists for standard genome sequencing and annotation.</title>
        <authorList>
            <consortium name="The Broad Institute Genomics Platform"/>
            <consortium name="The Broad Institute Genome Sequencing Center for Infectious Disease"/>
            <person name="Wu L."/>
            <person name="Ma J."/>
        </authorList>
    </citation>
    <scope>NUCLEOTIDE SEQUENCE [LARGE SCALE GENOMIC DNA]</scope>
    <source>
        <strain evidence="7">NBRC 101365</strain>
    </source>
</reference>
<dbReference type="RefSeq" id="WP_284313403.1">
    <property type="nucleotide sequence ID" value="NZ_BSPC01000028.1"/>
</dbReference>
<protein>
    <submittedName>
        <fullName evidence="6">ABC transporter substrate-binding protein</fullName>
    </submittedName>
</protein>
<feature type="signal peptide" evidence="4">
    <location>
        <begin position="1"/>
        <end position="20"/>
    </location>
</feature>
<dbReference type="EMBL" id="BSPC01000028">
    <property type="protein sequence ID" value="GLS20308.1"/>
    <property type="molecule type" value="Genomic_DNA"/>
</dbReference>
<evidence type="ECO:0000256" key="3">
    <source>
        <dbReference type="ARBA" id="ARBA00022729"/>
    </source>
</evidence>
<evidence type="ECO:0000313" key="7">
    <source>
        <dbReference type="Proteomes" id="UP001156882"/>
    </source>
</evidence>
<dbReference type="Pfam" id="PF00496">
    <property type="entry name" value="SBP_bac_5"/>
    <property type="match status" value="1"/>
</dbReference>
<dbReference type="InterPro" id="IPR039424">
    <property type="entry name" value="SBP_5"/>
</dbReference>
<evidence type="ECO:0000256" key="1">
    <source>
        <dbReference type="ARBA" id="ARBA00004418"/>
    </source>
</evidence>